<name>A0AAN1UV57_SYNEL</name>
<evidence type="ECO:0000313" key="2">
    <source>
        <dbReference type="Proteomes" id="UP000267249"/>
    </source>
</evidence>
<gene>
    <name evidence="1" type="ORF">DOP62_11610</name>
</gene>
<evidence type="ECO:0000313" key="1">
    <source>
        <dbReference type="EMBL" id="AZB73276.1"/>
    </source>
</evidence>
<dbReference type="Proteomes" id="UP000267249">
    <property type="component" value="Chromosome"/>
</dbReference>
<dbReference type="AlphaFoldDB" id="A0AAN1UV57"/>
<dbReference type="EMBL" id="CP030139">
    <property type="protein sequence ID" value="AZB73276.1"/>
    <property type="molecule type" value="Genomic_DNA"/>
</dbReference>
<protein>
    <submittedName>
        <fullName evidence="1">Uncharacterized protein</fullName>
    </submittedName>
</protein>
<accession>A0AAN1UV57</accession>
<organism evidence="1 2">
    <name type="scientific">Synechococcus elongatus PCC 11801</name>
    <dbReference type="NCBI Taxonomy" id="2219813"/>
    <lineage>
        <taxon>Bacteria</taxon>
        <taxon>Bacillati</taxon>
        <taxon>Cyanobacteriota</taxon>
        <taxon>Cyanophyceae</taxon>
        <taxon>Synechococcales</taxon>
        <taxon>Synechococcaceae</taxon>
        <taxon>Synechococcus</taxon>
    </lineage>
</organism>
<proteinExistence type="predicted"/>
<dbReference type="RefSeq" id="WP_208673903.1">
    <property type="nucleotide sequence ID" value="NZ_CP030139.2"/>
</dbReference>
<sequence length="93" mass="9784">MTEVPSPFDAVLDMPTTPLLANEAQEAARATLAIAERLTATPQDELATIDNGVLVQAIKLLAKVEASREADPGTVTSMQVIAALANPKSEEKL</sequence>
<reference evidence="1 2" key="1">
    <citation type="journal article" date="2018" name="Sci. Rep.">
        <title>Genome Features and Biochemical Characteristics of a Robust, Fast Growing and Naturally Transformable Cyanobacterium Synechococcus elongatus PCC 11801 Isolated from India.</title>
        <authorList>
            <person name="Jaiswal D."/>
            <person name="Sengupta A."/>
            <person name="Sohoni S."/>
            <person name="Sengupta S."/>
            <person name="Phadnavis A.G."/>
            <person name="Pakrasi H.B."/>
            <person name="Wangikar P.P."/>
        </authorList>
    </citation>
    <scope>NUCLEOTIDE SEQUENCE [LARGE SCALE GENOMIC DNA]</scope>
    <source>
        <strain evidence="1 2">PCC 11801</strain>
    </source>
</reference>